<comment type="similarity">
    <text evidence="1 4">Belongs to the short-chain dehydrogenases/reductases (SDR) family.</text>
</comment>
<proteinExistence type="inferred from homology"/>
<dbReference type="AlphaFoldDB" id="A0AAD5E7X5"/>
<dbReference type="SUPFAM" id="SSF51735">
    <property type="entry name" value="NAD(P)-binding Rossmann-fold domains"/>
    <property type="match status" value="1"/>
</dbReference>
<dbReference type="PANTHER" id="PTHR44229">
    <property type="entry name" value="15-HYDROXYPROSTAGLANDIN DEHYDROGENASE [NAD(+)]"/>
    <property type="match status" value="1"/>
</dbReference>
<dbReference type="GO" id="GO:0005737">
    <property type="term" value="C:cytoplasm"/>
    <property type="evidence" value="ECO:0007669"/>
    <property type="project" value="TreeGrafter"/>
</dbReference>
<sequence>MKIDGSVAIITGGASGMGKALAEKLVSQGGKVLIADRDTTKGPAVADDLNERFGAGKAIFHETDLTKWKTLEAAFEKTKTEFGKINIVVNNAGIVETSSWINDNDPREDMCDYLVLNVDLTAVAKGSRLAIQYFANNRDVGEGVVISTSSLYGLFNSGIVPLYAAAKAGVVSLVKSHAMQKEFTNTRHVAICPWFVDTPLLEEHFRGALAYNKVELIQPERVVEAFVMAIENDDLNGAILKVFPDQTSVQEEVLSTEDLTLAKHVRVMEQFILKRQDEARLNETKP</sequence>
<dbReference type="PRINTS" id="PR00080">
    <property type="entry name" value="SDRFAMILY"/>
</dbReference>
<evidence type="ECO:0000313" key="6">
    <source>
        <dbReference type="Proteomes" id="UP001206595"/>
    </source>
</evidence>
<dbReference type="InterPro" id="IPR020904">
    <property type="entry name" value="Sc_DH/Rdtase_CS"/>
</dbReference>
<dbReference type="Pfam" id="PF00106">
    <property type="entry name" value="adh_short"/>
    <property type="match status" value="1"/>
</dbReference>
<reference evidence="5" key="2">
    <citation type="journal article" date="2022" name="Proc. Natl. Acad. Sci. U.S.A.">
        <title>Diploid-dominant life cycles characterize the early evolution of Fungi.</title>
        <authorList>
            <person name="Amses K.R."/>
            <person name="Simmons D.R."/>
            <person name="Longcore J.E."/>
            <person name="Mondo S.J."/>
            <person name="Seto K."/>
            <person name="Jeronimo G.H."/>
            <person name="Bonds A.E."/>
            <person name="Quandt C.A."/>
            <person name="Davis W.J."/>
            <person name="Chang Y."/>
            <person name="Federici B.A."/>
            <person name="Kuo A."/>
            <person name="LaButti K."/>
            <person name="Pangilinan J."/>
            <person name="Andreopoulos W."/>
            <person name="Tritt A."/>
            <person name="Riley R."/>
            <person name="Hundley H."/>
            <person name="Johnson J."/>
            <person name="Lipzen A."/>
            <person name="Barry K."/>
            <person name="Lang B.F."/>
            <person name="Cuomo C.A."/>
            <person name="Buchler N.E."/>
            <person name="Grigoriev I.V."/>
            <person name="Spatafora J.W."/>
            <person name="Stajich J.E."/>
            <person name="James T.Y."/>
        </authorList>
    </citation>
    <scope>NUCLEOTIDE SEQUENCE</scope>
    <source>
        <strain evidence="5">AG</strain>
    </source>
</reference>
<evidence type="ECO:0000256" key="3">
    <source>
        <dbReference type="ARBA" id="ARBA00023002"/>
    </source>
</evidence>
<evidence type="ECO:0000256" key="4">
    <source>
        <dbReference type="RuleBase" id="RU000363"/>
    </source>
</evidence>
<keyword evidence="3" id="KW-0560">Oxidoreductase</keyword>
<dbReference type="Gene3D" id="3.40.50.720">
    <property type="entry name" value="NAD(P)-binding Rossmann-like Domain"/>
    <property type="match status" value="1"/>
</dbReference>
<evidence type="ECO:0000313" key="5">
    <source>
        <dbReference type="EMBL" id="KAI8578344.1"/>
    </source>
</evidence>
<dbReference type="InterPro" id="IPR036291">
    <property type="entry name" value="NAD(P)-bd_dom_sf"/>
</dbReference>
<evidence type="ECO:0000256" key="2">
    <source>
        <dbReference type="ARBA" id="ARBA00022857"/>
    </source>
</evidence>
<dbReference type="Proteomes" id="UP001206595">
    <property type="component" value="Unassembled WGS sequence"/>
</dbReference>
<comment type="caution">
    <text evidence="5">The sequence shown here is derived from an EMBL/GenBank/DDBJ whole genome shotgun (WGS) entry which is preliminary data.</text>
</comment>
<dbReference type="GO" id="GO:0016616">
    <property type="term" value="F:oxidoreductase activity, acting on the CH-OH group of donors, NAD or NADP as acceptor"/>
    <property type="evidence" value="ECO:0007669"/>
    <property type="project" value="TreeGrafter"/>
</dbReference>
<dbReference type="EMBL" id="MU620930">
    <property type="protein sequence ID" value="KAI8578344.1"/>
    <property type="molecule type" value="Genomic_DNA"/>
</dbReference>
<protein>
    <submittedName>
        <fullName evidence="5">Uncharacterized protein</fullName>
    </submittedName>
</protein>
<gene>
    <name evidence="5" type="ORF">K450DRAFT_247469</name>
</gene>
<dbReference type="RefSeq" id="XP_051443348.1">
    <property type="nucleotide sequence ID" value="XM_051590064.1"/>
</dbReference>
<dbReference type="GeneID" id="75915408"/>
<evidence type="ECO:0000256" key="1">
    <source>
        <dbReference type="ARBA" id="ARBA00006484"/>
    </source>
</evidence>
<keyword evidence="6" id="KW-1185">Reference proteome</keyword>
<dbReference type="PROSITE" id="PS00061">
    <property type="entry name" value="ADH_SHORT"/>
    <property type="match status" value="1"/>
</dbReference>
<organism evidence="5 6">
    <name type="scientific">Umbelopsis ramanniana AG</name>
    <dbReference type="NCBI Taxonomy" id="1314678"/>
    <lineage>
        <taxon>Eukaryota</taxon>
        <taxon>Fungi</taxon>
        <taxon>Fungi incertae sedis</taxon>
        <taxon>Mucoromycota</taxon>
        <taxon>Mucoromycotina</taxon>
        <taxon>Umbelopsidomycetes</taxon>
        <taxon>Umbelopsidales</taxon>
        <taxon>Umbelopsidaceae</taxon>
        <taxon>Umbelopsis</taxon>
    </lineage>
</organism>
<dbReference type="InterPro" id="IPR002347">
    <property type="entry name" value="SDR_fam"/>
</dbReference>
<dbReference type="PRINTS" id="PR00081">
    <property type="entry name" value="GDHRDH"/>
</dbReference>
<dbReference type="PANTHER" id="PTHR44229:SF4">
    <property type="entry name" value="15-HYDROXYPROSTAGLANDIN DEHYDROGENASE [NAD(+)]"/>
    <property type="match status" value="1"/>
</dbReference>
<accession>A0AAD5E7X5</accession>
<keyword evidence="2" id="KW-0521">NADP</keyword>
<reference evidence="5" key="1">
    <citation type="submission" date="2021-06" db="EMBL/GenBank/DDBJ databases">
        <authorList>
            <consortium name="DOE Joint Genome Institute"/>
            <person name="Mondo S.J."/>
            <person name="Amses K.R."/>
            <person name="Simmons D.R."/>
            <person name="Longcore J.E."/>
            <person name="Seto K."/>
            <person name="Alves G.H."/>
            <person name="Bonds A.E."/>
            <person name="Quandt C.A."/>
            <person name="Davis W.J."/>
            <person name="Chang Y."/>
            <person name="Letcher P.M."/>
            <person name="Powell M.J."/>
            <person name="Kuo A."/>
            <person name="Labutti K."/>
            <person name="Pangilinan J."/>
            <person name="Andreopoulos W."/>
            <person name="Tritt A."/>
            <person name="Riley R."/>
            <person name="Hundley H."/>
            <person name="Johnson J."/>
            <person name="Lipzen A."/>
            <person name="Barry K."/>
            <person name="Berbee M.L."/>
            <person name="Buchler N.E."/>
            <person name="Grigoriev I.V."/>
            <person name="Spatafora J.W."/>
            <person name="Stajich J.E."/>
            <person name="James T.Y."/>
        </authorList>
    </citation>
    <scope>NUCLEOTIDE SEQUENCE</scope>
    <source>
        <strain evidence="5">AG</strain>
    </source>
</reference>
<name>A0AAD5E7X5_UMBRA</name>